<sequence length="426" mass="44900">MPAASRRAFLRQAGAGLAGLALAGCSSGLGNSPGGDKLTIGFVSPRTGSTAGFGEPDGYVLDLVRKAFANGLQLGGKNYAVEIVDKDSQSNPQRSAQVTNDLINSNGVDLVLATSTPETVNPASDACEAAGVPCISTNTPWEAWYFGRGAKEGQSSPFKFTYHFSFGVEQFHKTYATLWPQVPTNKKVGVMWPNDADGNAIRQSLGPLLTQSGYTIVDPGAYTDGTNDYTSQIARFKAENCEIFNTFPIPPDFATFWQQAAQQGYKPKIAQIAKTGLFASQVEALGPLGINLAGGTYWAPTWPYKSSVTNLTAQQLGDGYTAATGKQWNQQLGPSMALFDVAVAALKATPNPKDKAGLAKTTSTLKTDSSIGPVAWGTGPVPNVVATPIVGGQWISSAGRFPLEFVICENSTDPNVPVAAKLIPYS</sequence>
<keyword evidence="6" id="KW-1185">Reference proteome</keyword>
<protein>
    <submittedName>
        <fullName evidence="5">ABC transporter substrate-binding protein</fullName>
    </submittedName>
</protein>
<dbReference type="PROSITE" id="PS51318">
    <property type="entry name" value="TAT"/>
    <property type="match status" value="1"/>
</dbReference>
<dbReference type="Gene3D" id="3.40.50.2300">
    <property type="match status" value="2"/>
</dbReference>
<organism evidence="5 6">
    <name type="scientific">Amycolatopsis acidicola</name>
    <dbReference type="NCBI Taxonomy" id="2596893"/>
    <lineage>
        <taxon>Bacteria</taxon>
        <taxon>Bacillati</taxon>
        <taxon>Actinomycetota</taxon>
        <taxon>Actinomycetes</taxon>
        <taxon>Pseudonocardiales</taxon>
        <taxon>Pseudonocardiaceae</taxon>
        <taxon>Amycolatopsis</taxon>
    </lineage>
</organism>
<feature type="signal peptide" evidence="3">
    <location>
        <begin position="1"/>
        <end position="23"/>
    </location>
</feature>
<dbReference type="AlphaFoldDB" id="A0A5N0UZM1"/>
<proteinExistence type="inferred from homology"/>
<dbReference type="Pfam" id="PF13458">
    <property type="entry name" value="Peripla_BP_6"/>
    <property type="match status" value="1"/>
</dbReference>
<evidence type="ECO:0000256" key="3">
    <source>
        <dbReference type="SAM" id="SignalP"/>
    </source>
</evidence>
<gene>
    <name evidence="5" type="ORF">FPZ12_023320</name>
</gene>
<reference evidence="5" key="1">
    <citation type="submission" date="2019-09" db="EMBL/GenBank/DDBJ databases">
        <authorList>
            <person name="Teo W.F.A."/>
            <person name="Duangmal K."/>
        </authorList>
    </citation>
    <scope>NUCLEOTIDE SEQUENCE [LARGE SCALE GENOMIC DNA]</scope>
    <source>
        <strain evidence="5">K81G1</strain>
    </source>
</reference>
<dbReference type="Proteomes" id="UP000319769">
    <property type="component" value="Unassembled WGS sequence"/>
</dbReference>
<dbReference type="InterPro" id="IPR006311">
    <property type="entry name" value="TAT_signal"/>
</dbReference>
<name>A0A5N0UZM1_9PSEU</name>
<dbReference type="PROSITE" id="PS51257">
    <property type="entry name" value="PROKAR_LIPOPROTEIN"/>
    <property type="match status" value="1"/>
</dbReference>
<comment type="caution">
    <text evidence="5">The sequence shown here is derived from an EMBL/GenBank/DDBJ whole genome shotgun (WGS) entry which is preliminary data.</text>
</comment>
<accession>A0A5N0UZM1</accession>
<evidence type="ECO:0000313" key="6">
    <source>
        <dbReference type="Proteomes" id="UP000319769"/>
    </source>
</evidence>
<dbReference type="PANTHER" id="PTHR30483">
    <property type="entry name" value="LEUCINE-SPECIFIC-BINDING PROTEIN"/>
    <property type="match status" value="1"/>
</dbReference>
<dbReference type="RefSeq" id="WP_144747697.1">
    <property type="nucleotide sequence ID" value="NZ_VMNW02000036.1"/>
</dbReference>
<dbReference type="InterPro" id="IPR051010">
    <property type="entry name" value="BCAA_transport"/>
</dbReference>
<dbReference type="EMBL" id="VMNW02000036">
    <property type="protein sequence ID" value="KAA9158271.1"/>
    <property type="molecule type" value="Genomic_DNA"/>
</dbReference>
<evidence type="ECO:0000256" key="2">
    <source>
        <dbReference type="ARBA" id="ARBA00022729"/>
    </source>
</evidence>
<dbReference type="OrthoDB" id="6753945at2"/>
<dbReference type="PANTHER" id="PTHR30483:SF6">
    <property type="entry name" value="PERIPLASMIC BINDING PROTEIN OF ABC TRANSPORTER FOR NATURAL AMINO ACIDS"/>
    <property type="match status" value="1"/>
</dbReference>
<dbReference type="SUPFAM" id="SSF53822">
    <property type="entry name" value="Periplasmic binding protein-like I"/>
    <property type="match status" value="1"/>
</dbReference>
<evidence type="ECO:0000313" key="5">
    <source>
        <dbReference type="EMBL" id="KAA9158271.1"/>
    </source>
</evidence>
<evidence type="ECO:0000259" key="4">
    <source>
        <dbReference type="Pfam" id="PF13458"/>
    </source>
</evidence>
<feature type="domain" description="Leucine-binding protein" evidence="4">
    <location>
        <begin position="38"/>
        <end position="377"/>
    </location>
</feature>
<evidence type="ECO:0000256" key="1">
    <source>
        <dbReference type="ARBA" id="ARBA00010062"/>
    </source>
</evidence>
<dbReference type="CDD" id="cd06337">
    <property type="entry name" value="PBP1_ABC_ligand_binding-like"/>
    <property type="match status" value="1"/>
</dbReference>
<dbReference type="InterPro" id="IPR028082">
    <property type="entry name" value="Peripla_BP_I"/>
</dbReference>
<dbReference type="InterPro" id="IPR028081">
    <property type="entry name" value="Leu-bd"/>
</dbReference>
<keyword evidence="2 3" id="KW-0732">Signal</keyword>
<comment type="similarity">
    <text evidence="1">Belongs to the leucine-binding protein family.</text>
</comment>
<feature type="chain" id="PRO_5039303104" evidence="3">
    <location>
        <begin position="24"/>
        <end position="426"/>
    </location>
</feature>